<keyword evidence="9" id="KW-1185">Reference proteome</keyword>
<dbReference type="CDD" id="cd14660">
    <property type="entry name" value="E2F_DD"/>
    <property type="match status" value="1"/>
</dbReference>
<evidence type="ECO:0000256" key="2">
    <source>
        <dbReference type="ARBA" id="ARBA00023015"/>
    </source>
</evidence>
<evidence type="ECO:0000259" key="7">
    <source>
        <dbReference type="SMART" id="SM01372"/>
    </source>
</evidence>
<keyword evidence="4 5" id="KW-0804">Transcription</keyword>
<dbReference type="InterPro" id="IPR003316">
    <property type="entry name" value="E2F_WHTH_DNA-bd_dom"/>
</dbReference>
<dbReference type="GeneID" id="19956405"/>
<dbReference type="Proteomes" id="UP000030762">
    <property type="component" value="Unassembled WGS sequence"/>
</dbReference>
<gene>
    <name evidence="8" type="ORF">SDRG_15678</name>
</gene>
<dbReference type="GO" id="GO:0090575">
    <property type="term" value="C:RNA polymerase II transcription regulator complex"/>
    <property type="evidence" value="ECO:0007669"/>
    <property type="project" value="TreeGrafter"/>
</dbReference>
<dbReference type="VEuPathDB" id="FungiDB:SDRG_15678"/>
<proteinExistence type="inferred from homology"/>
<dbReference type="PANTHER" id="PTHR12081">
    <property type="entry name" value="TRANSCRIPTION FACTOR E2F"/>
    <property type="match status" value="1"/>
</dbReference>
<dbReference type="InterPro" id="IPR015633">
    <property type="entry name" value="E2F"/>
</dbReference>
<sequence>MDTPPPPSKRARGASHGTASASAAGKAKAASALSTPAATPKTEAKTPKHSTQANTTLNATGAPMYMGLPMGMSYMPLNPMNSYLKRNMPQPLSMDPALLPKTKTEPGSASSSSKNLSSPGTRYDSSLGLLTKKFVSLIQSAADGNLDLNQAALSLGVQKRRIYDITNVLEGIGLIEKTSKNNIHWKGGAGVRQARASVHGVGFADDDGDDSSSSNALFASSATLTSDVEKMKDDVSKLVEEEKLIEHFIRHMTLSVKQLHDEQSDGSRSPSSSASPDAARCFISHQDIRSLESLADQSIMAIKAPPGTTLEVPDPDEGMPPGSRRFQIFLKANEGPVDVYLVSQAQSETIVKEELPLEAHEDTNGLFKLAPLKADPDFCFNLDETEGISDFFGAYTESSHIGMLDDDDVGHVDDDDTH</sequence>
<dbReference type="STRING" id="1156394.T0PZJ1"/>
<evidence type="ECO:0000256" key="6">
    <source>
        <dbReference type="SAM" id="MobiDB-lite"/>
    </source>
</evidence>
<evidence type="ECO:0000313" key="8">
    <source>
        <dbReference type="EMBL" id="EQC26500.1"/>
    </source>
</evidence>
<dbReference type="Pfam" id="PF02319">
    <property type="entry name" value="WHD_E2F_TDP"/>
    <property type="match status" value="1"/>
</dbReference>
<dbReference type="GO" id="GO:0000978">
    <property type="term" value="F:RNA polymerase II cis-regulatory region sequence-specific DNA binding"/>
    <property type="evidence" value="ECO:0007669"/>
    <property type="project" value="InterPro"/>
</dbReference>
<feature type="domain" description="E2F/DP family winged-helix DNA-binding" evidence="7">
    <location>
        <begin position="122"/>
        <end position="187"/>
    </location>
</feature>
<feature type="compositionally biased region" description="Low complexity" evidence="6">
    <location>
        <begin position="14"/>
        <end position="41"/>
    </location>
</feature>
<dbReference type="Gene3D" id="1.10.10.10">
    <property type="entry name" value="Winged helix-like DNA-binding domain superfamily/Winged helix DNA-binding domain"/>
    <property type="match status" value="1"/>
</dbReference>
<dbReference type="FunFam" id="1.10.10.10:FF:000008">
    <property type="entry name" value="E2F transcription factor 1"/>
    <property type="match status" value="1"/>
</dbReference>
<dbReference type="OrthoDB" id="1743261at2759"/>
<dbReference type="SMART" id="SM01372">
    <property type="entry name" value="E2F_TDP"/>
    <property type="match status" value="1"/>
</dbReference>
<comment type="subcellular location">
    <subcellularLocation>
        <location evidence="5">Nucleus</location>
    </subcellularLocation>
</comment>
<dbReference type="InterPro" id="IPR036390">
    <property type="entry name" value="WH_DNA-bd_sf"/>
</dbReference>
<dbReference type="InParanoid" id="T0PZJ1"/>
<keyword evidence="5" id="KW-0539">Nucleus</keyword>
<dbReference type="InterPro" id="IPR032198">
    <property type="entry name" value="E2F_CC-MB"/>
</dbReference>
<evidence type="ECO:0000256" key="3">
    <source>
        <dbReference type="ARBA" id="ARBA00023125"/>
    </source>
</evidence>
<keyword evidence="2 5" id="KW-0805">Transcription regulation</keyword>
<feature type="compositionally biased region" description="Polar residues" evidence="6">
    <location>
        <begin position="49"/>
        <end position="59"/>
    </location>
</feature>
<keyword evidence="3 5" id="KW-0238">DNA-binding</keyword>
<evidence type="ECO:0000256" key="4">
    <source>
        <dbReference type="ARBA" id="ARBA00023163"/>
    </source>
</evidence>
<dbReference type="RefSeq" id="XP_008620079.1">
    <property type="nucleotide sequence ID" value="XM_008621857.1"/>
</dbReference>
<evidence type="ECO:0000313" key="9">
    <source>
        <dbReference type="Proteomes" id="UP000030762"/>
    </source>
</evidence>
<dbReference type="Pfam" id="PF16421">
    <property type="entry name" value="E2F_CC-MB"/>
    <property type="match status" value="1"/>
</dbReference>
<name>T0PZJ1_SAPDV</name>
<organism evidence="8 9">
    <name type="scientific">Saprolegnia diclina (strain VS20)</name>
    <dbReference type="NCBI Taxonomy" id="1156394"/>
    <lineage>
        <taxon>Eukaryota</taxon>
        <taxon>Sar</taxon>
        <taxon>Stramenopiles</taxon>
        <taxon>Oomycota</taxon>
        <taxon>Saprolegniomycetes</taxon>
        <taxon>Saprolegniales</taxon>
        <taxon>Saprolegniaceae</taxon>
        <taxon>Saprolegnia</taxon>
    </lineage>
</organism>
<feature type="region of interest" description="Disordered" evidence="6">
    <location>
        <begin position="86"/>
        <end position="122"/>
    </location>
</feature>
<dbReference type="OMA" id="NAPENCE"/>
<accession>T0PZJ1</accession>
<feature type="region of interest" description="Disordered" evidence="6">
    <location>
        <begin position="1"/>
        <end position="61"/>
    </location>
</feature>
<feature type="compositionally biased region" description="Low complexity" evidence="6">
    <location>
        <begin position="108"/>
        <end position="118"/>
    </location>
</feature>
<dbReference type="InterPro" id="IPR037241">
    <property type="entry name" value="E2F-DP_heterodim"/>
</dbReference>
<evidence type="ECO:0000256" key="1">
    <source>
        <dbReference type="ARBA" id="ARBA00010940"/>
    </source>
</evidence>
<dbReference type="GO" id="GO:0046983">
    <property type="term" value="F:protein dimerization activity"/>
    <property type="evidence" value="ECO:0007669"/>
    <property type="project" value="InterPro"/>
</dbReference>
<evidence type="ECO:0000256" key="5">
    <source>
        <dbReference type="RuleBase" id="RU003796"/>
    </source>
</evidence>
<comment type="similarity">
    <text evidence="1 5">Belongs to the E2F/DP family.</text>
</comment>
<dbReference type="eggNOG" id="KOG2577">
    <property type="taxonomic scope" value="Eukaryota"/>
</dbReference>
<dbReference type="Gene3D" id="6.10.250.540">
    <property type="match status" value="1"/>
</dbReference>
<protein>
    <recommendedName>
        <fullName evidence="7">E2F/DP family winged-helix DNA-binding domain-containing protein</fullName>
    </recommendedName>
</protein>
<dbReference type="EMBL" id="JH767229">
    <property type="protein sequence ID" value="EQC26500.1"/>
    <property type="molecule type" value="Genomic_DNA"/>
</dbReference>
<dbReference type="AlphaFoldDB" id="T0PZJ1"/>
<dbReference type="SUPFAM" id="SSF144074">
    <property type="entry name" value="E2F-DP heterodimerization region"/>
    <property type="match status" value="1"/>
</dbReference>
<dbReference type="GO" id="GO:0000981">
    <property type="term" value="F:DNA-binding transcription factor activity, RNA polymerase II-specific"/>
    <property type="evidence" value="ECO:0007669"/>
    <property type="project" value="TreeGrafter"/>
</dbReference>
<dbReference type="InterPro" id="IPR036388">
    <property type="entry name" value="WH-like_DNA-bd_sf"/>
</dbReference>
<reference evidence="8 9" key="1">
    <citation type="submission" date="2012-04" db="EMBL/GenBank/DDBJ databases">
        <title>The Genome Sequence of Saprolegnia declina VS20.</title>
        <authorList>
            <consortium name="The Broad Institute Genome Sequencing Platform"/>
            <person name="Russ C."/>
            <person name="Nusbaum C."/>
            <person name="Tyler B."/>
            <person name="van West P."/>
            <person name="Dieguez-Uribeondo J."/>
            <person name="de Bruijn I."/>
            <person name="Tripathy S."/>
            <person name="Jiang R."/>
            <person name="Young S.K."/>
            <person name="Zeng Q."/>
            <person name="Gargeya S."/>
            <person name="Fitzgerald M."/>
            <person name="Haas B."/>
            <person name="Abouelleil A."/>
            <person name="Alvarado L."/>
            <person name="Arachchi H.M."/>
            <person name="Berlin A."/>
            <person name="Chapman S.B."/>
            <person name="Goldberg J."/>
            <person name="Griggs A."/>
            <person name="Gujja S."/>
            <person name="Hansen M."/>
            <person name="Howarth C."/>
            <person name="Imamovic A."/>
            <person name="Larimer J."/>
            <person name="McCowen C."/>
            <person name="Montmayeur A."/>
            <person name="Murphy C."/>
            <person name="Neiman D."/>
            <person name="Pearson M."/>
            <person name="Priest M."/>
            <person name="Roberts A."/>
            <person name="Saif S."/>
            <person name="Shea T."/>
            <person name="Sisk P."/>
            <person name="Sykes S."/>
            <person name="Wortman J."/>
            <person name="Nusbaum C."/>
            <person name="Birren B."/>
        </authorList>
    </citation>
    <scope>NUCLEOTIDE SEQUENCE [LARGE SCALE GENOMIC DNA]</scope>
    <source>
        <strain evidence="8 9">VS20</strain>
    </source>
</reference>
<dbReference type="PANTHER" id="PTHR12081:SF18">
    <property type="entry name" value="TRANSCRIPTION FACTOR E2F2-RELATED"/>
    <property type="match status" value="1"/>
</dbReference>
<dbReference type="SUPFAM" id="SSF46785">
    <property type="entry name" value="Winged helix' DNA-binding domain"/>
    <property type="match status" value="1"/>
</dbReference>